<dbReference type="GeneID" id="114244802"/>
<keyword evidence="5 10" id="KW-0862">Zinc</keyword>
<sequence>MDRCRICLKSKKNQRSIFDSDGETTFNNMITSVANIPINKNDQLPNKICLDCLRQLREAYNFKLFIKHSHDLLNERNLLKRIYFSDLNDIKVQTGILDDKRNVLNSITLIDLIQTKNNCISYNDILIRKLCHDVEKDFDALDQRNEDSGAEDFHSDTDIVNESEKPLKLEKHKKEILKHEKGIEIEYKICKKPIKPKVLKNVVLLQSDPDVVKKRSHKIRQDICPYCGKITKSLKAHALVHTGEKKYKCEICSKGFLSSGGLTYHKKKHTASKDFKCDQCIAAFVTKEALRNHMIKHAPERKFVCNTCEKGFKRKFALKRHVAIHNFGKKKIKCESCEMSFHTNAALNHHMRVHTGERPYNCEICTQPYSYKHDFNRHCFKKHGVFLKRRPVYVMNEEVLAQERIIMKDLLLRIQGIIKDDKPLNPFEGPQAHLAFEQAVKALESNQIAVDL</sequence>
<dbReference type="InterPro" id="IPR013087">
    <property type="entry name" value="Znf_C2H2_type"/>
</dbReference>
<protein>
    <submittedName>
        <fullName evidence="14">Zinc finger protein 62 homolog isoform X1</fullName>
    </submittedName>
</protein>
<keyword evidence="7" id="KW-0539">Nucleus</keyword>
<feature type="binding site" evidence="10">
    <location>
        <position position="52"/>
    </location>
    <ligand>
        <name>Zn(2+)</name>
        <dbReference type="ChEBI" id="CHEBI:29105"/>
    </ligand>
</feature>
<dbReference type="Gene3D" id="3.40.1800.20">
    <property type="match status" value="1"/>
</dbReference>
<dbReference type="InterPro" id="IPR050527">
    <property type="entry name" value="Snail/Krueppel_Znf"/>
</dbReference>
<dbReference type="Pfam" id="PF07776">
    <property type="entry name" value="zf-AD"/>
    <property type="match status" value="1"/>
</dbReference>
<dbReference type="FunFam" id="3.30.160.60:FF:000688">
    <property type="entry name" value="zinc finger protein 197 isoform X1"/>
    <property type="match status" value="1"/>
</dbReference>
<dbReference type="PANTHER" id="PTHR24388:SF54">
    <property type="entry name" value="PROTEIN ESCARGOT"/>
    <property type="match status" value="1"/>
</dbReference>
<dbReference type="RefSeq" id="XP_028032507.1">
    <property type="nucleotide sequence ID" value="XM_028176706.1"/>
</dbReference>
<accession>A0A6J2JUC1</accession>
<dbReference type="GO" id="GO:0000978">
    <property type="term" value="F:RNA polymerase II cis-regulatory region sequence-specific DNA binding"/>
    <property type="evidence" value="ECO:0007669"/>
    <property type="project" value="TreeGrafter"/>
</dbReference>
<dbReference type="PANTHER" id="PTHR24388">
    <property type="entry name" value="ZINC FINGER PROTEIN"/>
    <property type="match status" value="1"/>
</dbReference>
<feature type="binding site" evidence="10">
    <location>
        <position position="49"/>
    </location>
    <ligand>
        <name>Zn(2+)</name>
        <dbReference type="ChEBI" id="CHEBI:29105"/>
    </ligand>
</feature>
<organism evidence="13 14">
    <name type="scientific">Bombyx mandarina</name>
    <name type="common">Wild silk moth</name>
    <name type="synonym">Wild silkworm</name>
    <dbReference type="NCBI Taxonomy" id="7092"/>
    <lineage>
        <taxon>Eukaryota</taxon>
        <taxon>Metazoa</taxon>
        <taxon>Ecdysozoa</taxon>
        <taxon>Arthropoda</taxon>
        <taxon>Hexapoda</taxon>
        <taxon>Insecta</taxon>
        <taxon>Pterygota</taxon>
        <taxon>Neoptera</taxon>
        <taxon>Endopterygota</taxon>
        <taxon>Lepidoptera</taxon>
        <taxon>Glossata</taxon>
        <taxon>Ditrysia</taxon>
        <taxon>Bombycoidea</taxon>
        <taxon>Bombycidae</taxon>
        <taxon>Bombycinae</taxon>
        <taxon>Bombyx</taxon>
    </lineage>
</organism>
<dbReference type="PROSITE" id="PS51915">
    <property type="entry name" value="ZAD"/>
    <property type="match status" value="1"/>
</dbReference>
<evidence type="ECO:0000256" key="10">
    <source>
        <dbReference type="PROSITE-ProRule" id="PRU01263"/>
    </source>
</evidence>
<dbReference type="SMART" id="SM00355">
    <property type="entry name" value="ZnF_C2H2"/>
    <property type="match status" value="6"/>
</dbReference>
<evidence type="ECO:0000256" key="4">
    <source>
        <dbReference type="ARBA" id="ARBA00022771"/>
    </source>
</evidence>
<feature type="domain" description="C2H2-type" evidence="11">
    <location>
        <begin position="275"/>
        <end position="302"/>
    </location>
</feature>
<dbReference type="FunFam" id="3.30.160.60:FF:000100">
    <property type="entry name" value="Zinc finger 45-like"/>
    <property type="match status" value="1"/>
</dbReference>
<evidence type="ECO:0000256" key="3">
    <source>
        <dbReference type="ARBA" id="ARBA00022737"/>
    </source>
</evidence>
<dbReference type="Proteomes" id="UP000504629">
    <property type="component" value="Unplaced"/>
</dbReference>
<evidence type="ECO:0000313" key="13">
    <source>
        <dbReference type="Proteomes" id="UP000504629"/>
    </source>
</evidence>
<comment type="subcellular location">
    <subcellularLocation>
        <location evidence="1">Nucleus</location>
    </subcellularLocation>
</comment>
<evidence type="ECO:0000256" key="8">
    <source>
        <dbReference type="ARBA" id="ARBA00037948"/>
    </source>
</evidence>
<dbReference type="InterPro" id="IPR012934">
    <property type="entry name" value="Znf_AD"/>
</dbReference>
<keyword evidence="2 10" id="KW-0479">Metal-binding</keyword>
<dbReference type="GO" id="GO:0000981">
    <property type="term" value="F:DNA-binding transcription factor activity, RNA polymerase II-specific"/>
    <property type="evidence" value="ECO:0007669"/>
    <property type="project" value="TreeGrafter"/>
</dbReference>
<evidence type="ECO:0000259" key="11">
    <source>
        <dbReference type="PROSITE" id="PS50157"/>
    </source>
</evidence>
<feature type="domain" description="ZAD" evidence="12">
    <location>
        <begin position="2"/>
        <end position="76"/>
    </location>
</feature>
<feature type="binding site" evidence="10">
    <location>
        <position position="4"/>
    </location>
    <ligand>
        <name>Zn(2+)</name>
        <dbReference type="ChEBI" id="CHEBI:29105"/>
    </ligand>
</feature>
<evidence type="ECO:0000256" key="7">
    <source>
        <dbReference type="ARBA" id="ARBA00023242"/>
    </source>
</evidence>
<evidence type="ECO:0000256" key="2">
    <source>
        <dbReference type="ARBA" id="ARBA00022723"/>
    </source>
</evidence>
<dbReference type="KEGG" id="bman:114244802"/>
<dbReference type="OrthoDB" id="3437960at2759"/>
<feature type="domain" description="C2H2-type" evidence="11">
    <location>
        <begin position="332"/>
        <end position="359"/>
    </location>
</feature>
<dbReference type="GO" id="GO:0008270">
    <property type="term" value="F:zinc ion binding"/>
    <property type="evidence" value="ECO:0007669"/>
    <property type="project" value="UniProtKB-UniRule"/>
</dbReference>
<feature type="binding site" evidence="10">
    <location>
        <position position="7"/>
    </location>
    <ligand>
        <name>Zn(2+)</name>
        <dbReference type="ChEBI" id="CHEBI:29105"/>
    </ligand>
</feature>
<evidence type="ECO:0000256" key="6">
    <source>
        <dbReference type="ARBA" id="ARBA00023125"/>
    </source>
</evidence>
<reference evidence="14" key="1">
    <citation type="submission" date="2025-08" db="UniProtKB">
        <authorList>
            <consortium name="RefSeq"/>
        </authorList>
    </citation>
    <scope>IDENTIFICATION</scope>
    <source>
        <tissue evidence="14">Silk gland</tissue>
    </source>
</reference>
<evidence type="ECO:0000313" key="14">
    <source>
        <dbReference type="RefSeq" id="XP_028032507.1"/>
    </source>
</evidence>
<keyword evidence="6" id="KW-0238">DNA-binding</keyword>
<dbReference type="InterPro" id="IPR036236">
    <property type="entry name" value="Znf_C2H2_sf"/>
</dbReference>
<dbReference type="GO" id="GO:0005634">
    <property type="term" value="C:nucleus"/>
    <property type="evidence" value="ECO:0007669"/>
    <property type="project" value="InterPro"/>
</dbReference>
<dbReference type="Gene3D" id="3.30.160.60">
    <property type="entry name" value="Classic Zinc Finger"/>
    <property type="match status" value="5"/>
</dbReference>
<dbReference type="SUPFAM" id="SSF57667">
    <property type="entry name" value="beta-beta-alpha zinc fingers"/>
    <property type="match status" value="3"/>
</dbReference>
<keyword evidence="4 9" id="KW-0863">Zinc-finger</keyword>
<evidence type="ECO:0000259" key="12">
    <source>
        <dbReference type="PROSITE" id="PS51915"/>
    </source>
</evidence>
<evidence type="ECO:0000256" key="5">
    <source>
        <dbReference type="ARBA" id="ARBA00022833"/>
    </source>
</evidence>
<gene>
    <name evidence="14" type="primary">LOC114244802</name>
</gene>
<keyword evidence="13" id="KW-1185">Reference proteome</keyword>
<dbReference type="AlphaFoldDB" id="A0A6J2JUC1"/>
<evidence type="ECO:0000256" key="9">
    <source>
        <dbReference type="PROSITE-ProRule" id="PRU00042"/>
    </source>
</evidence>
<dbReference type="Pfam" id="PF00096">
    <property type="entry name" value="zf-C2H2"/>
    <property type="match status" value="2"/>
</dbReference>
<comment type="similarity">
    <text evidence="8">Belongs to the snail C2H2-type zinc-finger protein family.</text>
</comment>
<dbReference type="PROSITE" id="PS00028">
    <property type="entry name" value="ZINC_FINGER_C2H2_1"/>
    <property type="match status" value="5"/>
</dbReference>
<dbReference type="PROSITE" id="PS50157">
    <property type="entry name" value="ZINC_FINGER_C2H2_2"/>
    <property type="match status" value="4"/>
</dbReference>
<proteinExistence type="inferred from homology"/>
<dbReference type="SUPFAM" id="SSF57716">
    <property type="entry name" value="Glucocorticoid receptor-like (DNA-binding domain)"/>
    <property type="match status" value="1"/>
</dbReference>
<keyword evidence="3" id="KW-0677">Repeat</keyword>
<dbReference type="SMART" id="SM00868">
    <property type="entry name" value="zf-AD"/>
    <property type="match status" value="1"/>
</dbReference>
<feature type="domain" description="C2H2-type" evidence="11">
    <location>
        <begin position="303"/>
        <end position="330"/>
    </location>
</feature>
<feature type="domain" description="C2H2-type" evidence="11">
    <location>
        <begin position="247"/>
        <end position="274"/>
    </location>
</feature>
<dbReference type="GO" id="GO:0030674">
    <property type="term" value="F:protein-macromolecule adaptor activity"/>
    <property type="evidence" value="ECO:0007669"/>
    <property type="project" value="UniProtKB-ARBA"/>
</dbReference>
<dbReference type="Pfam" id="PF13894">
    <property type="entry name" value="zf-C2H2_4"/>
    <property type="match status" value="1"/>
</dbReference>
<name>A0A6J2JUC1_BOMMA</name>
<evidence type="ECO:0000256" key="1">
    <source>
        <dbReference type="ARBA" id="ARBA00004123"/>
    </source>
</evidence>